<reference evidence="1" key="1">
    <citation type="submission" date="2018-12" db="EMBL/GenBank/DDBJ databases">
        <authorList>
            <person name="Will S."/>
            <person name="Neumann-Schaal M."/>
            <person name="Henke P."/>
        </authorList>
    </citation>
    <scope>NUCLEOTIDE SEQUENCE</scope>
    <source>
        <strain evidence="1">PCC 7102</strain>
    </source>
</reference>
<proteinExistence type="predicted"/>
<sequence length="80" mass="9633">MNDYKRFFNQIPGNLEQSNYQIFEPHSKVEILHWFSRDNISNQQKDEFIKALINFDDGCGSFYRYRTYFLAAEALSYFSN</sequence>
<dbReference type="AlphaFoldDB" id="A0A3S1J2B2"/>
<gene>
    <name evidence="1" type="ORF">DSM106972_027590</name>
</gene>
<evidence type="ECO:0000313" key="1">
    <source>
        <dbReference type="EMBL" id="RUT06502.1"/>
    </source>
</evidence>
<keyword evidence="2" id="KW-1185">Reference proteome</keyword>
<comment type="caution">
    <text evidence="1">The sequence shown here is derived from an EMBL/GenBank/DDBJ whole genome shotgun (WGS) entry which is preliminary data.</text>
</comment>
<organism evidence="1 2">
    <name type="scientific">Dulcicalothrix desertica PCC 7102</name>
    <dbReference type="NCBI Taxonomy" id="232991"/>
    <lineage>
        <taxon>Bacteria</taxon>
        <taxon>Bacillati</taxon>
        <taxon>Cyanobacteriota</taxon>
        <taxon>Cyanophyceae</taxon>
        <taxon>Nostocales</taxon>
        <taxon>Calotrichaceae</taxon>
        <taxon>Dulcicalothrix</taxon>
    </lineage>
</organism>
<dbReference type="EMBL" id="RSCL01000006">
    <property type="protein sequence ID" value="RUT06502.1"/>
    <property type="molecule type" value="Genomic_DNA"/>
</dbReference>
<accession>A0A3S1J2B2</accession>
<reference evidence="1" key="2">
    <citation type="journal article" date="2019" name="Genome Biol. Evol.">
        <title>Day and night: Metabolic profiles and evolutionary relationships of six axenic non-marine cyanobacteria.</title>
        <authorList>
            <person name="Will S.E."/>
            <person name="Henke P."/>
            <person name="Boedeker C."/>
            <person name="Huang S."/>
            <person name="Brinkmann H."/>
            <person name="Rohde M."/>
            <person name="Jarek M."/>
            <person name="Friedl T."/>
            <person name="Seufert S."/>
            <person name="Schumacher M."/>
            <person name="Overmann J."/>
            <person name="Neumann-Schaal M."/>
            <person name="Petersen J."/>
        </authorList>
    </citation>
    <scope>NUCLEOTIDE SEQUENCE [LARGE SCALE GENOMIC DNA]</scope>
    <source>
        <strain evidence="1">PCC 7102</strain>
    </source>
</reference>
<dbReference type="OrthoDB" id="134770at2"/>
<dbReference type="RefSeq" id="WP_127081307.1">
    <property type="nucleotide sequence ID" value="NZ_RSCL01000006.1"/>
</dbReference>
<protein>
    <submittedName>
        <fullName evidence="1">Uncharacterized protein</fullName>
    </submittedName>
</protein>
<evidence type="ECO:0000313" key="2">
    <source>
        <dbReference type="Proteomes" id="UP000271624"/>
    </source>
</evidence>
<dbReference type="Proteomes" id="UP000271624">
    <property type="component" value="Unassembled WGS sequence"/>
</dbReference>
<name>A0A3S1J2B2_9CYAN</name>